<keyword evidence="1" id="KW-1133">Transmembrane helix</keyword>
<dbReference type="PANTHER" id="PTHR30015:SF7">
    <property type="entry name" value="TYPE IV METHYL-DIRECTED RESTRICTION ENZYME ECOKMRR"/>
    <property type="match status" value="1"/>
</dbReference>
<evidence type="ECO:0000313" key="4">
    <source>
        <dbReference type="EMBL" id="AGP76533.1"/>
    </source>
</evidence>
<dbReference type="Pfam" id="PF04471">
    <property type="entry name" value="Mrr_cat"/>
    <property type="match status" value="1"/>
</dbReference>
<dbReference type="Gene3D" id="3.40.1350.10">
    <property type="match status" value="1"/>
</dbReference>
<evidence type="ECO:0000313" key="5">
    <source>
        <dbReference type="Proteomes" id="UP000014909"/>
    </source>
</evidence>
<dbReference type="HOGENOM" id="CLU_050636_0_0_6"/>
<sequence length="252" mass="27934">MPRKSHSISEFLLQAPWWVSVVTAAVVYIVMGLIIPSIETNNQFLNIVLNAIAVPAPFFSIVFLLLAPLAFLNTRRKVELLDQQTNLNSIRQLHWRNFEELVAEAYRRLGYQVTEGGFGPDGGIDLELRKNGNISLVQCKQWKAQKVGVNVVREMYGVLAASNANQINIICSGKFTQEAYSFAAGKPIFLIGGNELSALIRDVQSPVAIPEEKQAFCPRCGSNLIERVAKRGVNSGKTFLGCASFPKCRYTE</sequence>
<dbReference type="SUPFAM" id="SSF52980">
    <property type="entry name" value="Restriction endonuclease-like"/>
    <property type="match status" value="1"/>
</dbReference>
<dbReference type="InterPro" id="IPR011856">
    <property type="entry name" value="tRNA_endonuc-like_dom_sf"/>
</dbReference>
<dbReference type="SUPFAM" id="SSF57783">
    <property type="entry name" value="Zinc beta-ribbon"/>
    <property type="match status" value="1"/>
</dbReference>
<dbReference type="GO" id="GO:0006265">
    <property type="term" value="P:DNA topological change"/>
    <property type="evidence" value="ECO:0007669"/>
    <property type="project" value="InterPro"/>
</dbReference>
<dbReference type="REBASE" id="66773">
    <property type="entry name" value="Ama615Mrr2P"/>
</dbReference>
<feature type="transmembrane region" description="Helical" evidence="1">
    <location>
        <begin position="47"/>
        <end position="72"/>
    </location>
</feature>
<gene>
    <name evidence="4" type="ORF">I633_00660</name>
</gene>
<dbReference type="EMBL" id="CP004846">
    <property type="protein sequence ID" value="AGP76533.1"/>
    <property type="molecule type" value="Genomic_DNA"/>
</dbReference>
<reference evidence="4 5" key="1">
    <citation type="journal article" date="2013" name="Genome Biol. Evol.">
        <title>Genomic Diversity of "Deep Ecotype" Alteromonas macleodii Isolates: Evidence for Pan-Mediterranean Clonal Frames.</title>
        <authorList>
            <person name="Lopez-Perez M."/>
            <person name="Gonzaga A."/>
            <person name="Rodriguez-Valera F."/>
        </authorList>
    </citation>
    <scope>NUCLEOTIDE SEQUENCE [LARGE SCALE GENOMIC DNA]</scope>
    <source>
        <strain evidence="5">'English Channel 615'</strain>
    </source>
</reference>
<evidence type="ECO:0000259" key="2">
    <source>
        <dbReference type="Pfam" id="PF01396"/>
    </source>
</evidence>
<dbReference type="GO" id="GO:0005694">
    <property type="term" value="C:chromosome"/>
    <property type="evidence" value="ECO:0007669"/>
    <property type="project" value="InterPro"/>
</dbReference>
<dbReference type="InterPro" id="IPR011335">
    <property type="entry name" value="Restrct_endonuc-II-like"/>
</dbReference>
<dbReference type="AlphaFoldDB" id="S5AI45"/>
<dbReference type="PATRIC" id="fig|1300253.3.peg.136"/>
<proteinExistence type="predicted"/>
<dbReference type="GO" id="GO:0003916">
    <property type="term" value="F:DNA topoisomerase activity"/>
    <property type="evidence" value="ECO:0007669"/>
    <property type="project" value="InterPro"/>
</dbReference>
<feature type="transmembrane region" description="Helical" evidence="1">
    <location>
        <begin position="12"/>
        <end position="35"/>
    </location>
</feature>
<dbReference type="GO" id="GO:0009307">
    <property type="term" value="P:DNA restriction-modification system"/>
    <property type="evidence" value="ECO:0007669"/>
    <property type="project" value="InterPro"/>
</dbReference>
<dbReference type="InterPro" id="IPR013498">
    <property type="entry name" value="Topo_IA_Znf"/>
</dbReference>
<name>S5AI45_9ALTE</name>
<feature type="domain" description="Restriction endonuclease type IV Mrr" evidence="3">
    <location>
        <begin position="90"/>
        <end position="200"/>
    </location>
</feature>
<protein>
    <submittedName>
        <fullName evidence="4">Putative transmembrane protein</fullName>
    </submittedName>
</protein>
<keyword evidence="1 4" id="KW-0812">Transmembrane</keyword>
<organism evidence="4 5">
    <name type="scientific">Alteromonas mediterranea 615</name>
    <dbReference type="NCBI Taxonomy" id="1300253"/>
    <lineage>
        <taxon>Bacteria</taxon>
        <taxon>Pseudomonadati</taxon>
        <taxon>Pseudomonadota</taxon>
        <taxon>Gammaproteobacteria</taxon>
        <taxon>Alteromonadales</taxon>
        <taxon>Alteromonadaceae</taxon>
        <taxon>Alteromonas/Salinimonas group</taxon>
        <taxon>Alteromonas</taxon>
    </lineage>
</organism>
<evidence type="ECO:0000256" key="1">
    <source>
        <dbReference type="SAM" id="Phobius"/>
    </source>
</evidence>
<dbReference type="BioCyc" id="AMAC1300253:G12YX-103-MONOMER"/>
<evidence type="ECO:0000259" key="3">
    <source>
        <dbReference type="Pfam" id="PF04471"/>
    </source>
</evidence>
<dbReference type="GO" id="GO:0003677">
    <property type="term" value="F:DNA binding"/>
    <property type="evidence" value="ECO:0007669"/>
    <property type="project" value="InterPro"/>
</dbReference>
<dbReference type="Pfam" id="PF01396">
    <property type="entry name" value="Zn_ribbon_Top1"/>
    <property type="match status" value="1"/>
</dbReference>
<accession>S5AI45</accession>
<dbReference type="KEGG" id="amh:I633_00660"/>
<keyword evidence="1" id="KW-0472">Membrane</keyword>
<dbReference type="InterPro" id="IPR052906">
    <property type="entry name" value="Type_IV_Methyl-Rstrct_Enzyme"/>
</dbReference>
<dbReference type="Proteomes" id="UP000014909">
    <property type="component" value="Chromosome"/>
</dbReference>
<feature type="domain" description="DNA topoisomerase type IA zn finger" evidence="2">
    <location>
        <begin position="217"/>
        <end position="252"/>
    </location>
</feature>
<dbReference type="PANTHER" id="PTHR30015">
    <property type="entry name" value="MRR RESTRICTION SYSTEM PROTEIN"/>
    <property type="match status" value="1"/>
</dbReference>
<dbReference type="InterPro" id="IPR007560">
    <property type="entry name" value="Restrct_endonuc_IV_Mrr"/>
</dbReference>
<dbReference type="GO" id="GO:0015666">
    <property type="term" value="F:restriction endodeoxyribonuclease activity"/>
    <property type="evidence" value="ECO:0007669"/>
    <property type="project" value="TreeGrafter"/>
</dbReference>
<dbReference type="Gene3D" id="3.30.65.10">
    <property type="entry name" value="Bacterial Topoisomerase I, domain 1"/>
    <property type="match status" value="1"/>
</dbReference>